<sequence length="153" mass="16329">MISKRIAGGVLIAGTAAAVIGCAPATERPTTPSTAAVASEHPSETLKPLIQQALPNVQGKTFTSAIVTFPPDARAVPHRHGNAFVYAYVLKGTVRSRLEGQPMRTYHQGENWTEQPGAHHVATENVSNTEPAELLVVFISTTGEQLKTDDPHQ</sequence>
<dbReference type="CDD" id="cd02234">
    <property type="entry name" value="cupin_BLR7677-like"/>
    <property type="match status" value="1"/>
</dbReference>
<dbReference type="Proteomes" id="UP000236723">
    <property type="component" value="Unassembled WGS sequence"/>
</dbReference>
<gene>
    <name evidence="2" type="ORF">SAMN04489712_1541</name>
</gene>
<evidence type="ECO:0000259" key="1">
    <source>
        <dbReference type="Pfam" id="PF07883"/>
    </source>
</evidence>
<dbReference type="EMBL" id="FNVO01000054">
    <property type="protein sequence ID" value="SEG94877.1"/>
    <property type="molecule type" value="Genomic_DNA"/>
</dbReference>
<dbReference type="InterPro" id="IPR013096">
    <property type="entry name" value="Cupin_2"/>
</dbReference>
<dbReference type="AlphaFoldDB" id="A0A1H6EAV7"/>
<name>A0A1H6EAV7_9ACTN</name>
<evidence type="ECO:0000313" key="2">
    <source>
        <dbReference type="EMBL" id="SEG94877.1"/>
    </source>
</evidence>
<dbReference type="PANTHER" id="PTHR38599">
    <property type="entry name" value="CUPIN DOMAIN PROTEIN (AFU_ORTHOLOGUE AFUA_3G13620)"/>
    <property type="match status" value="1"/>
</dbReference>
<dbReference type="InterPro" id="IPR014710">
    <property type="entry name" value="RmlC-like_jellyroll"/>
</dbReference>
<protein>
    <submittedName>
        <fullName evidence="2">Cupin domain-containing protein</fullName>
    </submittedName>
</protein>
<keyword evidence="3" id="KW-1185">Reference proteome</keyword>
<accession>A0A1H6EAV7</accession>
<dbReference type="SUPFAM" id="SSF51182">
    <property type="entry name" value="RmlC-like cupins"/>
    <property type="match status" value="1"/>
</dbReference>
<dbReference type="Gene3D" id="2.60.120.10">
    <property type="entry name" value="Jelly Rolls"/>
    <property type="match status" value="1"/>
</dbReference>
<dbReference type="PROSITE" id="PS51257">
    <property type="entry name" value="PROKAR_LIPOPROTEIN"/>
    <property type="match status" value="1"/>
</dbReference>
<reference evidence="3" key="1">
    <citation type="submission" date="2016-10" db="EMBL/GenBank/DDBJ databases">
        <authorList>
            <person name="Varghese N."/>
            <person name="Submissions S."/>
        </authorList>
    </citation>
    <scope>NUCLEOTIDE SEQUENCE [LARGE SCALE GENOMIC DNA]</scope>
    <source>
        <strain evidence="3">DSM 43163</strain>
    </source>
</reference>
<dbReference type="RefSeq" id="WP_103944986.1">
    <property type="nucleotide sequence ID" value="NZ_FNVO01000054.1"/>
</dbReference>
<dbReference type="OrthoDB" id="195923at2"/>
<feature type="domain" description="Cupin type-2" evidence="1">
    <location>
        <begin position="66"/>
        <end position="138"/>
    </location>
</feature>
<evidence type="ECO:0000313" key="3">
    <source>
        <dbReference type="Proteomes" id="UP000236723"/>
    </source>
</evidence>
<proteinExistence type="predicted"/>
<organism evidence="2 3">
    <name type="scientific">Thermomonospora echinospora</name>
    <dbReference type="NCBI Taxonomy" id="1992"/>
    <lineage>
        <taxon>Bacteria</taxon>
        <taxon>Bacillati</taxon>
        <taxon>Actinomycetota</taxon>
        <taxon>Actinomycetes</taxon>
        <taxon>Streptosporangiales</taxon>
        <taxon>Thermomonosporaceae</taxon>
        <taxon>Thermomonospora</taxon>
    </lineage>
</organism>
<dbReference type="PANTHER" id="PTHR38599:SF1">
    <property type="entry name" value="CUPIN DOMAIN PROTEIN (AFU_ORTHOLOGUE AFUA_3G13620)"/>
    <property type="match status" value="1"/>
</dbReference>
<dbReference type="InterPro" id="IPR011051">
    <property type="entry name" value="RmlC_Cupin_sf"/>
</dbReference>
<dbReference type="Pfam" id="PF07883">
    <property type="entry name" value="Cupin_2"/>
    <property type="match status" value="1"/>
</dbReference>